<dbReference type="InterPro" id="IPR016035">
    <property type="entry name" value="Acyl_Trfase/lysoPLipase"/>
</dbReference>
<dbReference type="EMBL" id="CP001344">
    <property type="protein sequence ID" value="ACL45225.1"/>
    <property type="molecule type" value="Genomic_DNA"/>
</dbReference>
<dbReference type="Gene3D" id="3.40.366.10">
    <property type="entry name" value="Malonyl-Coenzyme A Acyl Carrier Protein, domain 2"/>
    <property type="match status" value="1"/>
</dbReference>
<dbReference type="Gene3D" id="3.30.70.3290">
    <property type="match status" value="1"/>
</dbReference>
<dbReference type="SUPFAM" id="SSF52151">
    <property type="entry name" value="FabD/lysophospholipase-like"/>
    <property type="match status" value="1"/>
</dbReference>
<dbReference type="SUPFAM" id="SSF53474">
    <property type="entry name" value="alpha/beta-Hydrolases"/>
    <property type="match status" value="1"/>
</dbReference>
<dbReference type="OrthoDB" id="499075at2"/>
<dbReference type="InterPro" id="IPR018376">
    <property type="entry name" value="Enoyl-CoA_hyd/isom_CS"/>
</dbReference>
<feature type="active site" description="Proton acceptor; for dehydratase activity" evidence="5">
    <location>
        <position position="1273"/>
    </location>
</feature>
<dbReference type="InterPro" id="IPR049552">
    <property type="entry name" value="PKS_DH_N"/>
</dbReference>
<evidence type="ECO:0000313" key="11">
    <source>
        <dbReference type="EMBL" id="ACL45225.1"/>
    </source>
</evidence>
<dbReference type="InterPro" id="IPR020806">
    <property type="entry name" value="PKS_PP-bd"/>
</dbReference>
<dbReference type="InterPro" id="IPR036291">
    <property type="entry name" value="NAD(P)-bd_dom_sf"/>
</dbReference>
<dbReference type="FunFam" id="3.40.47.10:FF:000019">
    <property type="entry name" value="Polyketide synthase type I"/>
    <property type="match status" value="1"/>
</dbReference>
<dbReference type="SUPFAM" id="SSF47336">
    <property type="entry name" value="ACP-like"/>
    <property type="match status" value="1"/>
</dbReference>
<dbReference type="Pfam" id="PF00975">
    <property type="entry name" value="Thioesterase"/>
    <property type="match status" value="1"/>
</dbReference>
<dbReference type="SMART" id="SM00822">
    <property type="entry name" value="PKS_KR"/>
    <property type="match status" value="1"/>
</dbReference>
<dbReference type="Pfam" id="PF14765">
    <property type="entry name" value="PS-DH"/>
    <property type="match status" value="1"/>
</dbReference>
<evidence type="ECO:0000256" key="6">
    <source>
        <dbReference type="RuleBase" id="RU003707"/>
    </source>
</evidence>
<dbReference type="InterPro" id="IPR049900">
    <property type="entry name" value="PKS_mFAS_DH"/>
</dbReference>
<reference evidence="11" key="1">
    <citation type="submission" date="2009-01" db="EMBL/GenBank/DDBJ databases">
        <title>Complete sequence of chromosome Cyanothece sp. PCC 7425.</title>
        <authorList>
            <consortium name="US DOE Joint Genome Institute"/>
            <person name="Lucas S."/>
            <person name="Copeland A."/>
            <person name="Lapidus A."/>
            <person name="Glavina del Rio T."/>
            <person name="Dalin E."/>
            <person name="Tice H."/>
            <person name="Bruce D."/>
            <person name="Goodwin L."/>
            <person name="Pitluck S."/>
            <person name="Sims D."/>
            <person name="Meineke L."/>
            <person name="Brettin T."/>
            <person name="Detter J.C."/>
            <person name="Han C."/>
            <person name="Larimer F."/>
            <person name="Land M."/>
            <person name="Hauser L."/>
            <person name="Kyrpides N."/>
            <person name="Ovchinnikova G."/>
            <person name="Liberton M."/>
            <person name="Stoeckel J."/>
            <person name="Banerjee A."/>
            <person name="Singh A."/>
            <person name="Page L."/>
            <person name="Sato H."/>
            <person name="Zhao L."/>
            <person name="Sherman L."/>
            <person name="Pakrasi H."/>
            <person name="Richardson P."/>
        </authorList>
    </citation>
    <scope>NUCLEOTIDE SEQUENCE</scope>
    <source>
        <strain evidence="11">PCC 7425</strain>
    </source>
</reference>
<evidence type="ECO:0000259" key="10">
    <source>
        <dbReference type="PROSITE" id="PS52019"/>
    </source>
</evidence>
<dbReference type="Pfam" id="PF22621">
    <property type="entry name" value="CurL-like_PKS_C"/>
    <property type="match status" value="1"/>
</dbReference>
<dbReference type="GO" id="GO:0006633">
    <property type="term" value="P:fatty acid biosynthetic process"/>
    <property type="evidence" value="ECO:0007669"/>
    <property type="project" value="TreeGrafter"/>
</dbReference>
<keyword evidence="3" id="KW-0808">Transferase</keyword>
<dbReference type="KEGG" id="cyn:Cyan7425_2882"/>
<dbReference type="Pfam" id="PF00378">
    <property type="entry name" value="ECH_1"/>
    <property type="match status" value="1"/>
</dbReference>
<dbReference type="InterPro" id="IPR049551">
    <property type="entry name" value="PKS_DH_C"/>
</dbReference>
<dbReference type="InterPro" id="IPR036736">
    <property type="entry name" value="ACP-like_sf"/>
</dbReference>
<evidence type="ECO:0000256" key="1">
    <source>
        <dbReference type="ARBA" id="ARBA00022450"/>
    </source>
</evidence>
<evidence type="ECO:0000256" key="2">
    <source>
        <dbReference type="ARBA" id="ARBA00022553"/>
    </source>
</evidence>
<dbReference type="Gene3D" id="3.40.47.10">
    <property type="match status" value="1"/>
</dbReference>
<dbReference type="eggNOG" id="COG3321">
    <property type="taxonomic scope" value="Bacteria"/>
</dbReference>
<dbReference type="Pfam" id="PF21089">
    <property type="entry name" value="PKS_DH_N"/>
    <property type="match status" value="1"/>
</dbReference>
<evidence type="ECO:0000256" key="7">
    <source>
        <dbReference type="SAM" id="MobiDB-lite"/>
    </source>
</evidence>
<dbReference type="InterPro" id="IPR020807">
    <property type="entry name" value="PKS_DH"/>
</dbReference>
<feature type="active site" description="Proton donor; for dehydratase activity" evidence="5">
    <location>
        <position position="1445"/>
    </location>
</feature>
<keyword evidence="2" id="KW-0597">Phosphoprotein</keyword>
<evidence type="ECO:0000259" key="8">
    <source>
        <dbReference type="PROSITE" id="PS50075"/>
    </source>
</evidence>
<dbReference type="InterPro" id="IPR029045">
    <property type="entry name" value="ClpP/crotonase-like_dom_sf"/>
</dbReference>
<dbReference type="InterPro" id="IPR014030">
    <property type="entry name" value="Ketoacyl_synth_N"/>
</dbReference>
<comment type="similarity">
    <text evidence="6">Belongs to the enoyl-CoA hydratase/isomerase family.</text>
</comment>
<dbReference type="Pfam" id="PF00550">
    <property type="entry name" value="PP-binding"/>
    <property type="match status" value="1"/>
</dbReference>
<feature type="domain" description="Carrier" evidence="8">
    <location>
        <begin position="2081"/>
        <end position="2156"/>
    </location>
</feature>
<dbReference type="InterPro" id="IPR057326">
    <property type="entry name" value="KR_dom"/>
</dbReference>
<dbReference type="GO" id="GO:0004312">
    <property type="term" value="F:fatty acid synthase activity"/>
    <property type="evidence" value="ECO:0007669"/>
    <property type="project" value="TreeGrafter"/>
</dbReference>
<dbReference type="InterPro" id="IPR029058">
    <property type="entry name" value="AB_hydrolase_fold"/>
</dbReference>
<dbReference type="SMART" id="SM01294">
    <property type="entry name" value="PKS_PP_betabranch"/>
    <property type="match status" value="1"/>
</dbReference>
<dbReference type="Gene3D" id="3.90.226.10">
    <property type="entry name" value="2-enoyl-CoA Hydratase, Chain A, domain 1"/>
    <property type="match status" value="1"/>
</dbReference>
<dbReference type="PROSITE" id="PS00012">
    <property type="entry name" value="PHOSPHOPANTETHEINE"/>
    <property type="match status" value="1"/>
</dbReference>
<dbReference type="PROSITE" id="PS00166">
    <property type="entry name" value="ENOYL_COA_HYDRATASE"/>
    <property type="match status" value="1"/>
</dbReference>
<dbReference type="PROSITE" id="PS52019">
    <property type="entry name" value="PKS_MFAS_DH"/>
    <property type="match status" value="1"/>
</dbReference>
<dbReference type="Pfam" id="PF00109">
    <property type="entry name" value="ketoacyl-synt"/>
    <property type="match status" value="1"/>
</dbReference>
<dbReference type="SUPFAM" id="SSF53901">
    <property type="entry name" value="Thiolase-like"/>
    <property type="match status" value="1"/>
</dbReference>
<dbReference type="PANTHER" id="PTHR43775">
    <property type="entry name" value="FATTY ACID SYNTHASE"/>
    <property type="match status" value="1"/>
</dbReference>
<dbReference type="Pfam" id="PF00698">
    <property type="entry name" value="Acyl_transf_1"/>
    <property type="match status" value="1"/>
</dbReference>
<dbReference type="InterPro" id="IPR014043">
    <property type="entry name" value="Acyl_transferase_dom"/>
</dbReference>
<dbReference type="CDD" id="cd06558">
    <property type="entry name" value="crotonase-like"/>
    <property type="match status" value="1"/>
</dbReference>
<dbReference type="SUPFAM" id="SSF52096">
    <property type="entry name" value="ClpP/crotonase"/>
    <property type="match status" value="1"/>
</dbReference>
<dbReference type="NCBIfam" id="NF005496">
    <property type="entry name" value="PRK07110.1"/>
    <property type="match status" value="1"/>
</dbReference>
<dbReference type="InterPro" id="IPR009081">
    <property type="entry name" value="PP-bd_ACP"/>
</dbReference>
<dbReference type="Pfam" id="PF21394">
    <property type="entry name" value="Beta-ketacyl_N"/>
    <property type="match status" value="1"/>
</dbReference>
<dbReference type="InterPro" id="IPR001031">
    <property type="entry name" value="Thioesterase"/>
</dbReference>
<feature type="region of interest" description="Disordered" evidence="7">
    <location>
        <begin position="308"/>
        <end position="338"/>
    </location>
</feature>
<dbReference type="Gene3D" id="3.40.50.1820">
    <property type="entry name" value="alpha/beta hydrolase"/>
    <property type="match status" value="1"/>
</dbReference>
<gene>
    <name evidence="11" type="ordered locus">Cyan7425_2882</name>
</gene>
<dbReference type="Gene3D" id="6.20.390.20">
    <property type="match status" value="1"/>
</dbReference>
<dbReference type="InterPro" id="IPR016036">
    <property type="entry name" value="Malonyl_transacylase_ACP-bd"/>
</dbReference>
<dbReference type="SUPFAM" id="SSF55048">
    <property type="entry name" value="Probable ACP-binding domain of malonyl-CoA ACP transacylase"/>
    <property type="match status" value="1"/>
</dbReference>
<dbReference type="InterPro" id="IPR001753">
    <property type="entry name" value="Enoyl-CoA_hydra/iso"/>
</dbReference>
<dbReference type="GO" id="GO:0031177">
    <property type="term" value="F:phosphopantetheine binding"/>
    <property type="evidence" value="ECO:0007669"/>
    <property type="project" value="InterPro"/>
</dbReference>
<name>B8HKZ3_CYAP4</name>
<dbReference type="Pfam" id="PF08659">
    <property type="entry name" value="KR"/>
    <property type="match status" value="1"/>
</dbReference>
<dbReference type="InterPro" id="IPR049490">
    <property type="entry name" value="C883_1060-like_KR_N"/>
</dbReference>
<evidence type="ECO:0000259" key="9">
    <source>
        <dbReference type="PROSITE" id="PS52004"/>
    </source>
</evidence>
<evidence type="ECO:0000256" key="3">
    <source>
        <dbReference type="ARBA" id="ARBA00022679"/>
    </source>
</evidence>
<dbReference type="PANTHER" id="PTHR43775:SF37">
    <property type="entry name" value="SI:DKEY-61P9.11"/>
    <property type="match status" value="1"/>
</dbReference>
<dbReference type="GO" id="GO:0003857">
    <property type="term" value="F:(3S)-3-hydroxyacyl-CoA dehydrogenase (NAD+) activity"/>
    <property type="evidence" value="ECO:0007669"/>
    <property type="project" value="UniProtKB-EC"/>
</dbReference>
<feature type="domain" description="Ketosynthase family 3 (KS3)" evidence="9">
    <location>
        <begin position="343"/>
        <end position="768"/>
    </location>
</feature>
<evidence type="ECO:0000256" key="4">
    <source>
        <dbReference type="ARBA" id="ARBA00049556"/>
    </source>
</evidence>
<dbReference type="InterPro" id="IPR014031">
    <property type="entry name" value="Ketoacyl_synth_C"/>
</dbReference>
<dbReference type="SMART" id="SM00826">
    <property type="entry name" value="PKS_DH"/>
    <property type="match status" value="1"/>
</dbReference>
<organism evidence="11">
    <name type="scientific">Cyanothece sp. (strain PCC 7425 / ATCC 29141)</name>
    <dbReference type="NCBI Taxonomy" id="395961"/>
    <lineage>
        <taxon>Bacteria</taxon>
        <taxon>Bacillati</taxon>
        <taxon>Cyanobacteriota</taxon>
        <taxon>Cyanophyceae</taxon>
        <taxon>Gomontiellales</taxon>
        <taxon>Cyanothecaceae</taxon>
        <taxon>Cyanothece</taxon>
    </lineage>
</organism>
<dbReference type="PROSITE" id="PS52004">
    <property type="entry name" value="KS3_2"/>
    <property type="match status" value="1"/>
</dbReference>
<dbReference type="SMART" id="SM00825">
    <property type="entry name" value="PKS_KS"/>
    <property type="match status" value="1"/>
</dbReference>
<dbReference type="SMART" id="SM00827">
    <property type="entry name" value="PKS_AT"/>
    <property type="match status" value="1"/>
</dbReference>
<dbReference type="STRING" id="395961.Cyan7425_2882"/>
<keyword evidence="1" id="KW-0596">Phosphopantetheine</keyword>
<dbReference type="InterPro" id="IPR050091">
    <property type="entry name" value="PKS_NRPS_Biosynth_Enz"/>
</dbReference>
<evidence type="ECO:0000256" key="5">
    <source>
        <dbReference type="PROSITE-ProRule" id="PRU01363"/>
    </source>
</evidence>
<dbReference type="InterPro" id="IPR042104">
    <property type="entry name" value="PKS_dehydratase_sf"/>
</dbReference>
<protein>
    <submittedName>
        <fullName evidence="11">Beta-ketoacyl synthase</fullName>
    </submittedName>
</protein>
<dbReference type="InterPro" id="IPR020841">
    <property type="entry name" value="PKS_Beta-ketoAc_synthase_dom"/>
</dbReference>
<feature type="region of interest" description="N-terminal hotdog fold" evidence="5">
    <location>
        <begin position="1240"/>
        <end position="1369"/>
    </location>
</feature>
<feature type="region of interest" description="C-terminal hotdog fold" evidence="5">
    <location>
        <begin position="1383"/>
        <end position="1531"/>
    </location>
</feature>
<dbReference type="CDD" id="cd08955">
    <property type="entry name" value="KR_2_FAS_SDR_x"/>
    <property type="match status" value="1"/>
</dbReference>
<dbReference type="InterPro" id="IPR013968">
    <property type="entry name" value="PKS_KR"/>
</dbReference>
<dbReference type="Gene3D" id="1.10.1200.10">
    <property type="entry name" value="ACP-like"/>
    <property type="match status" value="1"/>
</dbReference>
<dbReference type="InterPro" id="IPR001227">
    <property type="entry name" value="Ac_transferase_dom_sf"/>
</dbReference>
<dbReference type="PROSITE" id="PS50075">
    <property type="entry name" value="CARRIER"/>
    <property type="match status" value="1"/>
</dbReference>
<sequence>MATLDSGVVTLAELPMGVVQITLQDREHCNAFSEKLIRELTAAFKVINNSNVYKVVLLTGYDTYFASGGTKEFLHKIQQGELRWDFDNFYRLLIDCKLPVIAAMQGHGIGGGFVFGLSADVIFLSRESIYTANFMKYGFTPGFGASLILPERLGKTLAAEMMLTAREYRGLELAERGISLRVLSRREVLNEAKNFANQLADKPQLSLILLKQHLVKSLREGLPAVIQAELAMHDQTLGQPEVQERIESQFLSAQIQKQTFRTEVGQQGANDRAKTKQEQIEILTKLSQKNLSISAATQLLLRTLKPEHIQPINNQKRTDKPQEPQDQNLSQDQRTGVTSDLNSQDIAIIGISCRYPGAKDWEAFWHNLTHGIDTIAEVSDDRWSEWDWYHPDPAHLGTATSRRVGFIDYVDQFDPQFFQIAPAEAVFIDPQQRILLEETYHALEDAGYTLERLQNQPCGVFIGASTGDYNQILSDAGLGTHRHALTGNSAAILSGRIAYFFNLKGVTMTIDTSCSSSLVAVHQAAESLRSGDSNLAIAGGITLMLTPRLHILTSQAGMTSKHGHCKTFDAEAAGTVFSEGCGVVILKRLEEAIRDRDQIYAVIKGSGVNQDGSTNGITAPSVYSQIELEKKVYDRFQIDPGTIGYVEAHGTGTPLGDPIEWEALTTVFSSYTERQHFCAVGSAKTNIGHTAYAAGVAGLIKAALCLKFQQLVPSLHFQIPNPHLQYEQSPLYVNTHLKAWPAPEDHPRRAAVSSFGFSGTNAHLVLEEAPAIAADRVNEPKAEKQLYLLTLSAKTEATLADMVANYQTYLNSHPDLKLADLAYTTNVGRSHFNHRLAIITSSKQDLQAKLSALQENSKTTGYFGTILPSGSSCPQLAMLFTGQGSQYVGMGQQLYQTQSIFKQALDHCAEIINPYLDQPLLEILYPDSREDSRLHQTAYTQPALFAIEYGLYQLWQSWGIQPNAVMGHSVGEYVAACVAGVFSLEDGLKLIAARSQLMQQLPTGGAMVSVMAGVERVRSVINCWEDLAIAAINGPTSTVLSGAAQAVEAGVGQLEAQGIKVIPLQVSHAFHSPLMEPMIAAFEQVARQISYTLPRIKLISNLTGKVATAEIATAEYWCQHILAPVNFAAGMETLHQQGCEVFLECGPKPILLGMGQQCLPPQTGAWLPSLKTGQQDGQQLLSSLAELYGQGFAVNWLSVNPTEPQQLKVSLPTYPFQRQRYWVDRKPAQTRALSSQSVLHPLLGQRLHLAGRSQEIIFEHHLSANYPAYLLDHDVVDKVVVPGAAYVEMALAAGRHLFQSSSLVLENVFIAQPLVLSPIQTTTVQMVLTPEADQSYHFEIASLNESPNSQTPEWQVHVSAQLRAGSGAPLLEQVELQAWQKRGTPLSPHLFYEQSRQHGITLGPCFQSLTQAWLEQGQGQAQVQLPTAIAIHETSGYQIHPVLLDGVFQLAAAMVAQAVPLSQDSLYLPVAIERLEIYGPVGAQVWVEANHLRERVDGNVSSTLKFVSESGTVLGRIEGFTLRSVSRQTLQRMLEPNLEDWLYSVEWRKQARLNRQSDPDVFPAPAEVVIAQARPESTLPSAHGQGHWLILADQQGMADRVADRLREQGATCTLVRLGQHTQLEDDTTLTLAAQDSASYQQLLADLATQAHGLQGIIHCWSLDSPDAQLVDSSKLDALSQLGCGTLLLLVQALIQQKEIDLPRLWIVTRGTQPAGAKPHHLSGIAQSSLWGLAKVIRLEHPELLYTCVDLDSHSSVNEQAENLWSELGAGEVEDQVAWRSQGRYVARLVRSSLSKSVSSSLDRSEGTYLITGGLGGLGLLVAEWLVKHYRVRHLVLVNRRQPTSEVQSQLKALTNRGIQVTVTQADVSDDEAMAAVLASIRQSPSPLKGIVHMAGVLDDSTLVHQNWQKFATVMAAKVQGAWNLHQLTLTESLDFFILFSSAASLLGSPGQANYSAANAFLDGLAHYRQSLGLPGQSYHLGAVAQVGQAAKRGADLRSQQQGIGAIQPQQVLLILERLLQQPEMTEVSLVPIDWRSGKLPLQWQEWPYLSDWFVNKQDQEAIQKSDFSQRLRTASASEYQPLLTAYIKKQAAQLLGIANWESLSAEHSFMELGMDSLTLMELRNRLQKELSVSISTSTLIEYPTVKSLVTHIQAQILIAPKTGISKVSRQAEKLSFQPELTNTIGTKTQSSLLVRLNRDRVRPPLFCCVGLGSYATYFSELAQCMGSKQAVYGLQPAGLDGSAKPQTQVEALAQDYIQAIQSIQPTGPYLLCGHSMGAIVAYEIAQQLLHQNQEISSLILIDPITPNHLRQTPFGEDELVDMLGVMQKVLKVEADLDVDKDKLSQLSMEEQVKALFQALKQFSAAPLQAEENFTLWSEQFQASLIAYKQYFPKKIKPVKTILFKPAENVLPRLVLDSTPQIWKNLTGSLDYHTVSGDHFTMLKAPHVQNLAQMISACIDRLE</sequence>
<comment type="catalytic activity">
    <reaction evidence="4">
        <text>a (3S)-3-hydroxyacyl-CoA + NAD(+) = a 3-oxoacyl-CoA + NADH + H(+)</text>
        <dbReference type="Rhea" id="RHEA:22432"/>
        <dbReference type="ChEBI" id="CHEBI:15378"/>
        <dbReference type="ChEBI" id="CHEBI:57318"/>
        <dbReference type="ChEBI" id="CHEBI:57540"/>
        <dbReference type="ChEBI" id="CHEBI:57945"/>
        <dbReference type="ChEBI" id="CHEBI:90726"/>
        <dbReference type="EC" id="1.1.1.35"/>
    </reaction>
</comment>
<dbReference type="InterPro" id="IPR016039">
    <property type="entry name" value="Thiolase-like"/>
</dbReference>
<dbReference type="FunFam" id="3.40.366.10:FF:000002">
    <property type="entry name" value="Probable polyketide synthase 2"/>
    <property type="match status" value="1"/>
</dbReference>
<dbReference type="Gene3D" id="3.40.50.720">
    <property type="entry name" value="NAD(P)-binding Rossmann-like Domain"/>
    <property type="match status" value="1"/>
</dbReference>
<dbReference type="CDD" id="cd00833">
    <property type="entry name" value="PKS"/>
    <property type="match status" value="1"/>
</dbReference>
<feature type="compositionally biased region" description="Polar residues" evidence="7">
    <location>
        <begin position="324"/>
        <end position="338"/>
    </location>
</feature>
<dbReference type="Gene3D" id="3.10.129.110">
    <property type="entry name" value="Polyketide synthase dehydratase"/>
    <property type="match status" value="1"/>
</dbReference>
<feature type="domain" description="PKS/mFAS DH" evidence="10">
    <location>
        <begin position="1240"/>
        <end position="1531"/>
    </location>
</feature>
<dbReference type="Pfam" id="PF02801">
    <property type="entry name" value="Ketoacyl-synt_C"/>
    <property type="match status" value="1"/>
</dbReference>
<dbReference type="InterPro" id="IPR006162">
    <property type="entry name" value="Ppantetheine_attach_site"/>
</dbReference>
<dbReference type="SMART" id="SM00823">
    <property type="entry name" value="PKS_PP"/>
    <property type="match status" value="1"/>
</dbReference>
<proteinExistence type="inferred from homology"/>
<dbReference type="HOGENOM" id="CLU_000022_35_2_3"/>
<accession>B8HKZ3</accession>
<dbReference type="SUPFAM" id="SSF51735">
    <property type="entry name" value="NAD(P)-binding Rossmann-fold domains"/>
    <property type="match status" value="2"/>
</dbReference>